<reference evidence="2 3" key="1">
    <citation type="submission" date="2016-08" db="EMBL/GenBank/DDBJ databases">
        <title>A Parts List for Fungal Cellulosomes Revealed by Comparative Genomics.</title>
        <authorList>
            <consortium name="DOE Joint Genome Institute"/>
            <person name="Haitjema C.H."/>
            <person name="Gilmore S.P."/>
            <person name="Henske J.K."/>
            <person name="Solomon K.V."/>
            <person name="De Groot R."/>
            <person name="Kuo A."/>
            <person name="Mondo S.J."/>
            <person name="Salamov A.A."/>
            <person name="Labutti K."/>
            <person name="Zhao Z."/>
            <person name="Chiniquy J."/>
            <person name="Barry K."/>
            <person name="Brewer H.M."/>
            <person name="Purvine S.O."/>
            <person name="Wright A.T."/>
            <person name="Boxma B."/>
            <person name="Van Alen T."/>
            <person name="Hackstein J.H."/>
            <person name="Baker S.E."/>
            <person name="Grigoriev I.V."/>
            <person name="O'Malley M.A."/>
        </authorList>
    </citation>
    <scope>NUCLEOTIDE SEQUENCE [LARGE SCALE GENOMIC DNA]</scope>
    <source>
        <strain evidence="2 3">G1</strain>
    </source>
</reference>
<dbReference type="Pfam" id="PF12784">
    <property type="entry name" value="PDDEXK_2"/>
    <property type="match status" value="2"/>
</dbReference>
<accession>A0A1Y2AMR5</accession>
<evidence type="ECO:0000256" key="1">
    <source>
        <dbReference type="SAM" id="MobiDB-lite"/>
    </source>
</evidence>
<feature type="region of interest" description="Disordered" evidence="1">
    <location>
        <begin position="356"/>
        <end position="385"/>
    </location>
</feature>
<gene>
    <name evidence="2" type="ORF">LY90DRAFT_706830</name>
</gene>
<sequence>MINSKKVNISPALDVTFKNLFGIEKNKYLLIDFLNNILKLTEEKEIINIVYLDKEKVGTNIIKTIQEKESGRKILLGIKYGEGTDTTSYDNGTTNNDNVNNIEHFIYTILEELYQYSSEILNNKFEVINNKVENLIEINSVNGDIKEIIMKIINNHRENLNTIKNKKIIEFKNFMFNLLKPEDPHLISIKAKTKGEEILNIEILVNEEPKMIKRSVFYSLETIYSSSPNGNFSCSIPKVIMINILNSNLFNSTEKGKTIPHSNYTFKEKDTNDEKGFEDLFNIHIIELLKYKEYGKKHTNELRRDNPWILFLNNPNDDFFKQETTPKVFIDAREELIYLQNNPEFQDLYDTRERQIRNEKSRMSSKRERQIGDNKSRTKGKKKCT</sequence>
<organism evidence="2 3">
    <name type="scientific">Neocallimastix californiae</name>
    <dbReference type="NCBI Taxonomy" id="1754190"/>
    <lineage>
        <taxon>Eukaryota</taxon>
        <taxon>Fungi</taxon>
        <taxon>Fungi incertae sedis</taxon>
        <taxon>Chytridiomycota</taxon>
        <taxon>Chytridiomycota incertae sedis</taxon>
        <taxon>Neocallimastigomycetes</taxon>
        <taxon>Neocallimastigales</taxon>
        <taxon>Neocallimastigaceae</taxon>
        <taxon>Neocallimastix</taxon>
    </lineage>
</organism>
<comment type="caution">
    <text evidence="2">The sequence shown here is derived from an EMBL/GenBank/DDBJ whole genome shotgun (WGS) entry which is preliminary data.</text>
</comment>
<dbReference type="PANTHER" id="PTHR41317:SF1">
    <property type="entry name" value="PD-(D_E)XK NUCLEASE FAMILY TRANSPOSASE"/>
    <property type="match status" value="1"/>
</dbReference>
<name>A0A1Y2AMR5_9FUNG</name>
<keyword evidence="3" id="KW-1185">Reference proteome</keyword>
<proteinExistence type="predicted"/>
<dbReference type="EMBL" id="MCOG01000232">
    <property type="protein sequence ID" value="ORY23590.1"/>
    <property type="molecule type" value="Genomic_DNA"/>
</dbReference>
<feature type="compositionally biased region" description="Basic and acidic residues" evidence="1">
    <location>
        <begin position="356"/>
        <end position="376"/>
    </location>
</feature>
<evidence type="ECO:0000313" key="2">
    <source>
        <dbReference type="EMBL" id="ORY23590.1"/>
    </source>
</evidence>
<dbReference type="OrthoDB" id="2398125at2759"/>
<evidence type="ECO:0000313" key="3">
    <source>
        <dbReference type="Proteomes" id="UP000193920"/>
    </source>
</evidence>
<dbReference type="Proteomes" id="UP000193920">
    <property type="component" value="Unassembled WGS sequence"/>
</dbReference>
<protein>
    <submittedName>
        <fullName evidence="2">Uncharacterized protein</fullName>
    </submittedName>
</protein>
<dbReference type="AlphaFoldDB" id="A0A1Y2AMR5"/>
<dbReference type="PANTHER" id="PTHR41317">
    <property type="entry name" value="PD-(D_E)XK NUCLEASE FAMILY TRANSPOSASE"/>
    <property type="match status" value="1"/>
</dbReference>